<reference evidence="3" key="1">
    <citation type="journal article" date="2019" name="Int. J. Syst. Evol. Microbiol.">
        <title>The Global Catalogue of Microorganisms (GCM) 10K type strain sequencing project: providing services to taxonomists for standard genome sequencing and annotation.</title>
        <authorList>
            <consortium name="The Broad Institute Genomics Platform"/>
            <consortium name="The Broad Institute Genome Sequencing Center for Infectious Disease"/>
            <person name="Wu L."/>
            <person name="Ma J."/>
        </authorList>
    </citation>
    <scope>NUCLEOTIDE SEQUENCE [LARGE SCALE GENOMIC DNA]</scope>
    <source>
        <strain evidence="3">JCM 17106</strain>
    </source>
</reference>
<dbReference type="InterPro" id="IPR039448">
    <property type="entry name" value="Beta_helix"/>
</dbReference>
<evidence type="ECO:0000313" key="2">
    <source>
        <dbReference type="EMBL" id="GAA4114349.1"/>
    </source>
</evidence>
<dbReference type="InterPro" id="IPR011050">
    <property type="entry name" value="Pectin_lyase_fold/virulence"/>
</dbReference>
<feature type="domain" description="Right handed beta helix" evidence="1">
    <location>
        <begin position="371"/>
        <end position="524"/>
    </location>
</feature>
<accession>A0ABP7XF22</accession>
<evidence type="ECO:0000313" key="3">
    <source>
        <dbReference type="Proteomes" id="UP001500459"/>
    </source>
</evidence>
<sequence length="651" mass="71428">MKNSFYLLLVCCCLNFISCNTESFEDEVLQEETDPNIPEEESEITSTTPCDFDLSEITSNSTITIDCILDLGGAEISLPDNVNFDFNGGDITNGTINFNGGYIDGRLLSSKLTVNGDVKLKEPTLKYVPSRWTIVQGETTSAVALENRDHLENIFAMVQKLEGNTLEIDKLDAYFEVSLVTHPSDPNFRASLEAINVPSNFNLKMTNNTKLRVFPNNRQTYALLSVREASDVTISGGILLGDRDEHDYSAGDQEWGYLVFLKAAVNTTISGMTLKNAMGDGMKIQSLKFFYEPDHIPTHDIVITKCIFDSNRRNNMSITGGYDIYVDDNQFLNASVDTDSSEGVAPGFAIDIEATRKRDEATGEMFYYERAEDIYITNNTETGSRIGGFTVAIGYDVTIENNTVETGISYSFANGTKIIGNTVVAPESGRSGAGIKAGRENGDDATIYDNLVSKNTVRGFGTSIFVSNRDVVIEGNNLEDFGAGINMSKLTNAEIKNNILNSERDGSIGIVSSTTGLDNVSIFGNNVTVARNPIKMSNLNLEPEASDYVTSIYNNVLNTPNDSSTLFIKSTGIEFTDNELNHQIEVFNCDGIAFMKNSVTDSDDHGFHLREVNNNINIANNTINVSDNRECIQIEDSTSTSEVTITNNTCQ</sequence>
<keyword evidence="3" id="KW-1185">Reference proteome</keyword>
<dbReference type="SMART" id="SM00710">
    <property type="entry name" value="PbH1"/>
    <property type="match status" value="10"/>
</dbReference>
<gene>
    <name evidence="2" type="ORF">GCM10022393_13710</name>
</gene>
<protein>
    <recommendedName>
        <fullName evidence="1">Right handed beta helix domain-containing protein</fullName>
    </recommendedName>
</protein>
<organism evidence="2 3">
    <name type="scientific">Aquimarina addita</name>
    <dbReference type="NCBI Taxonomy" id="870485"/>
    <lineage>
        <taxon>Bacteria</taxon>
        <taxon>Pseudomonadati</taxon>
        <taxon>Bacteroidota</taxon>
        <taxon>Flavobacteriia</taxon>
        <taxon>Flavobacteriales</taxon>
        <taxon>Flavobacteriaceae</taxon>
        <taxon>Aquimarina</taxon>
    </lineage>
</organism>
<name>A0ABP7XF22_9FLAO</name>
<comment type="caution">
    <text evidence="2">The sequence shown here is derived from an EMBL/GenBank/DDBJ whole genome shotgun (WGS) entry which is preliminary data.</text>
</comment>
<dbReference type="EMBL" id="BAABCW010000004">
    <property type="protein sequence ID" value="GAA4114349.1"/>
    <property type="molecule type" value="Genomic_DNA"/>
</dbReference>
<dbReference type="RefSeq" id="WP_344925891.1">
    <property type="nucleotide sequence ID" value="NZ_BAABCW010000004.1"/>
</dbReference>
<dbReference type="Proteomes" id="UP001500459">
    <property type="component" value="Unassembled WGS sequence"/>
</dbReference>
<proteinExistence type="predicted"/>
<dbReference type="SUPFAM" id="SSF51126">
    <property type="entry name" value="Pectin lyase-like"/>
    <property type="match status" value="3"/>
</dbReference>
<dbReference type="Gene3D" id="2.160.20.10">
    <property type="entry name" value="Single-stranded right-handed beta-helix, Pectin lyase-like"/>
    <property type="match status" value="1"/>
</dbReference>
<dbReference type="Pfam" id="PF13229">
    <property type="entry name" value="Beta_helix"/>
    <property type="match status" value="1"/>
</dbReference>
<dbReference type="InterPro" id="IPR006626">
    <property type="entry name" value="PbH1"/>
</dbReference>
<evidence type="ECO:0000259" key="1">
    <source>
        <dbReference type="Pfam" id="PF13229"/>
    </source>
</evidence>
<dbReference type="InterPro" id="IPR012334">
    <property type="entry name" value="Pectin_lyas_fold"/>
</dbReference>